<dbReference type="EMBL" id="AP019860">
    <property type="protein sequence ID" value="BBM86304.1"/>
    <property type="molecule type" value="Genomic_DNA"/>
</dbReference>
<keyword evidence="2" id="KW-1185">Reference proteome</keyword>
<protein>
    <submittedName>
        <fullName evidence="1">Uncharacterized protein</fullName>
    </submittedName>
</protein>
<dbReference type="AlphaFoldDB" id="A0A5S9IR05"/>
<proteinExistence type="predicted"/>
<evidence type="ECO:0000313" key="2">
    <source>
        <dbReference type="Proteomes" id="UP000326354"/>
    </source>
</evidence>
<dbReference type="RefSeq" id="WP_151970368.1">
    <property type="nucleotide sequence ID" value="NZ_AP019860.1"/>
</dbReference>
<gene>
    <name evidence="1" type="ORF">UABAM_04690</name>
</gene>
<reference evidence="1 2" key="1">
    <citation type="submission" date="2019-08" db="EMBL/GenBank/DDBJ databases">
        <title>Complete genome sequence of Candidatus Uab amorphum.</title>
        <authorList>
            <person name="Shiratori T."/>
            <person name="Suzuki S."/>
            <person name="Kakizawa Y."/>
            <person name="Ishida K."/>
        </authorList>
    </citation>
    <scope>NUCLEOTIDE SEQUENCE [LARGE SCALE GENOMIC DNA]</scope>
    <source>
        <strain evidence="1 2">SRT547</strain>
    </source>
</reference>
<name>A0A5S9IR05_UABAM</name>
<dbReference type="Proteomes" id="UP000326354">
    <property type="component" value="Chromosome"/>
</dbReference>
<sequence>MRKNVAQALARMGKKNVTMDEITVIDVLSIIESLKGKVKRTDKDFVKVSDKLIPALVEFANASNWYWQSQTNKILERLTNRILWDAYENNDVKKISQKYLKILEKSNDKSYLDTVAAIYAWQKNEEKAYHYSSIALDETPKRIRLLLRGKTPQQVEKEIKNENK</sequence>
<evidence type="ECO:0000313" key="1">
    <source>
        <dbReference type="EMBL" id="BBM86304.1"/>
    </source>
</evidence>
<accession>A0A5S9IR05</accession>
<dbReference type="KEGG" id="uam:UABAM_04690"/>
<organism evidence="1 2">
    <name type="scientific">Uabimicrobium amorphum</name>
    <dbReference type="NCBI Taxonomy" id="2596890"/>
    <lineage>
        <taxon>Bacteria</taxon>
        <taxon>Pseudomonadati</taxon>
        <taxon>Planctomycetota</taxon>
        <taxon>Candidatus Uabimicrobiia</taxon>
        <taxon>Candidatus Uabimicrobiales</taxon>
        <taxon>Candidatus Uabimicrobiaceae</taxon>
        <taxon>Candidatus Uabimicrobium</taxon>
    </lineage>
</organism>